<accession>A0A379GAM9</accession>
<evidence type="ECO:0000313" key="1">
    <source>
        <dbReference type="EMBL" id="SUC37962.1"/>
    </source>
</evidence>
<gene>
    <name evidence="1" type="ORF">NCTC13043_02461</name>
</gene>
<name>A0A379GAM9_9BACT</name>
<dbReference type="Proteomes" id="UP000254235">
    <property type="component" value="Unassembled WGS sequence"/>
</dbReference>
<proteinExistence type="predicted"/>
<dbReference type="EMBL" id="UGTP01000005">
    <property type="protein sequence ID" value="SUC37962.1"/>
    <property type="molecule type" value="Genomic_DNA"/>
</dbReference>
<dbReference type="AlphaFoldDB" id="A0A379GAM9"/>
<organism evidence="1 2">
    <name type="scientific">Prevotella pallens</name>
    <dbReference type="NCBI Taxonomy" id="60133"/>
    <lineage>
        <taxon>Bacteria</taxon>
        <taxon>Pseudomonadati</taxon>
        <taxon>Bacteroidota</taxon>
        <taxon>Bacteroidia</taxon>
        <taxon>Bacteroidales</taxon>
        <taxon>Prevotellaceae</taxon>
        <taxon>Prevotella</taxon>
    </lineage>
</organism>
<evidence type="ECO:0000313" key="2">
    <source>
        <dbReference type="Proteomes" id="UP000254235"/>
    </source>
</evidence>
<sequence length="33" mass="3928">MNLFQLVNYAKAYTNELHKFQLVLVKTTKIMNL</sequence>
<reference evidence="1 2" key="1">
    <citation type="submission" date="2018-06" db="EMBL/GenBank/DDBJ databases">
        <authorList>
            <consortium name="Pathogen Informatics"/>
            <person name="Doyle S."/>
        </authorList>
    </citation>
    <scope>NUCLEOTIDE SEQUENCE [LARGE SCALE GENOMIC DNA]</scope>
    <source>
        <strain evidence="1 2">NCTC13043</strain>
    </source>
</reference>
<protein>
    <submittedName>
        <fullName evidence="1">Uncharacterized protein</fullName>
    </submittedName>
</protein>